<dbReference type="Pfam" id="PF00440">
    <property type="entry name" value="TetR_N"/>
    <property type="match status" value="1"/>
</dbReference>
<keyword evidence="1" id="KW-0805">Transcription regulation</keyword>
<dbReference type="GO" id="GO:0003700">
    <property type="term" value="F:DNA-binding transcription factor activity"/>
    <property type="evidence" value="ECO:0007669"/>
    <property type="project" value="TreeGrafter"/>
</dbReference>
<feature type="DNA-binding region" description="H-T-H motif" evidence="4">
    <location>
        <begin position="31"/>
        <end position="50"/>
    </location>
</feature>
<evidence type="ECO:0000256" key="1">
    <source>
        <dbReference type="ARBA" id="ARBA00023015"/>
    </source>
</evidence>
<feature type="compositionally biased region" description="Pro residues" evidence="5">
    <location>
        <begin position="244"/>
        <end position="253"/>
    </location>
</feature>
<dbReference type="SUPFAM" id="SSF48498">
    <property type="entry name" value="Tetracyclin repressor-like, C-terminal domain"/>
    <property type="match status" value="1"/>
</dbReference>
<dbReference type="AlphaFoldDB" id="A0A6G7Y865"/>
<evidence type="ECO:0000313" key="8">
    <source>
        <dbReference type="Proteomes" id="UP000501058"/>
    </source>
</evidence>
<dbReference type="PANTHER" id="PTHR30055">
    <property type="entry name" value="HTH-TYPE TRANSCRIPTIONAL REGULATOR RUTR"/>
    <property type="match status" value="1"/>
</dbReference>
<evidence type="ECO:0000259" key="6">
    <source>
        <dbReference type="PROSITE" id="PS50977"/>
    </source>
</evidence>
<evidence type="ECO:0000256" key="4">
    <source>
        <dbReference type="PROSITE-ProRule" id="PRU00335"/>
    </source>
</evidence>
<keyword evidence="3" id="KW-0804">Transcription</keyword>
<proteinExistence type="predicted"/>
<dbReference type="Proteomes" id="UP000501058">
    <property type="component" value="Chromosome"/>
</dbReference>
<dbReference type="RefSeq" id="WP_166233882.1">
    <property type="nucleotide sequence ID" value="NZ_CP049865.1"/>
</dbReference>
<evidence type="ECO:0000256" key="2">
    <source>
        <dbReference type="ARBA" id="ARBA00023125"/>
    </source>
</evidence>
<protein>
    <submittedName>
        <fullName evidence="7">TetR/AcrR family transcriptional regulator</fullName>
    </submittedName>
</protein>
<sequence length="253" mass="25201">MVDDYHHRNLRAAVLERAAAVVADSGPAALTLRGLASDLGVSHAAFRHHFGSREGVLSAVAADGFARLEAALSGVRAADPHARLLGMGEAYVAFALTHPGHFAVMFPTEPDRFVDADPAGAKTYRLLREAVLATGLAPERLDAGVAAAWGLVHGLAVLAHSGALVGAGLGAAPEGGVPALITAALRAAPIGGRPSPVAVGDRPLPVAGVEPPPVAGGVRPASVGGVQSPSGGGVQPPAVATGGQPPPVERNLP</sequence>
<dbReference type="Gene3D" id="1.10.357.10">
    <property type="entry name" value="Tetracycline Repressor, domain 2"/>
    <property type="match status" value="1"/>
</dbReference>
<dbReference type="InterPro" id="IPR025996">
    <property type="entry name" value="MT1864/Rv1816-like_C"/>
</dbReference>
<dbReference type="KEGG" id="prv:G7070_11645"/>
<organism evidence="7 8">
    <name type="scientific">Propioniciclava coleopterorum</name>
    <dbReference type="NCBI Taxonomy" id="2714937"/>
    <lineage>
        <taxon>Bacteria</taxon>
        <taxon>Bacillati</taxon>
        <taxon>Actinomycetota</taxon>
        <taxon>Actinomycetes</taxon>
        <taxon>Propionibacteriales</taxon>
        <taxon>Propionibacteriaceae</taxon>
        <taxon>Propioniciclava</taxon>
    </lineage>
</organism>
<dbReference type="EMBL" id="CP049865">
    <property type="protein sequence ID" value="QIK72807.1"/>
    <property type="molecule type" value="Genomic_DNA"/>
</dbReference>
<keyword evidence="2 4" id="KW-0238">DNA-binding</keyword>
<dbReference type="GO" id="GO:0000976">
    <property type="term" value="F:transcription cis-regulatory region binding"/>
    <property type="evidence" value="ECO:0007669"/>
    <property type="project" value="TreeGrafter"/>
</dbReference>
<evidence type="ECO:0000256" key="5">
    <source>
        <dbReference type="SAM" id="MobiDB-lite"/>
    </source>
</evidence>
<dbReference type="InterPro" id="IPR036271">
    <property type="entry name" value="Tet_transcr_reg_TetR-rel_C_sf"/>
</dbReference>
<dbReference type="Pfam" id="PF13305">
    <property type="entry name" value="TetR_C_33"/>
    <property type="match status" value="1"/>
</dbReference>
<accession>A0A6G7Y865</accession>
<evidence type="ECO:0000256" key="3">
    <source>
        <dbReference type="ARBA" id="ARBA00023163"/>
    </source>
</evidence>
<dbReference type="SUPFAM" id="SSF46689">
    <property type="entry name" value="Homeodomain-like"/>
    <property type="match status" value="1"/>
</dbReference>
<dbReference type="PANTHER" id="PTHR30055:SF220">
    <property type="entry name" value="TETR-FAMILY REGULATORY PROTEIN"/>
    <property type="match status" value="1"/>
</dbReference>
<dbReference type="InterPro" id="IPR050109">
    <property type="entry name" value="HTH-type_TetR-like_transc_reg"/>
</dbReference>
<name>A0A6G7Y865_9ACTN</name>
<dbReference type="InterPro" id="IPR009057">
    <property type="entry name" value="Homeodomain-like_sf"/>
</dbReference>
<keyword evidence="8" id="KW-1185">Reference proteome</keyword>
<dbReference type="PROSITE" id="PS50977">
    <property type="entry name" value="HTH_TETR_2"/>
    <property type="match status" value="1"/>
</dbReference>
<evidence type="ECO:0000313" key="7">
    <source>
        <dbReference type="EMBL" id="QIK72807.1"/>
    </source>
</evidence>
<dbReference type="InterPro" id="IPR001647">
    <property type="entry name" value="HTH_TetR"/>
</dbReference>
<feature type="domain" description="HTH tetR-type" evidence="6">
    <location>
        <begin position="8"/>
        <end position="68"/>
    </location>
</feature>
<gene>
    <name evidence="7" type="ORF">G7070_11645</name>
</gene>
<feature type="compositionally biased region" description="Low complexity" evidence="5">
    <location>
        <begin position="206"/>
        <end position="240"/>
    </location>
</feature>
<feature type="region of interest" description="Disordered" evidence="5">
    <location>
        <begin position="206"/>
        <end position="253"/>
    </location>
</feature>
<reference evidence="7 8" key="1">
    <citation type="submission" date="2020-03" db="EMBL/GenBank/DDBJ databases">
        <title>Propioniciclava sp. nov., isolated from Hydrophilus acuminatus.</title>
        <authorList>
            <person name="Hyun D.-W."/>
            <person name="Bae J.-W."/>
        </authorList>
    </citation>
    <scope>NUCLEOTIDE SEQUENCE [LARGE SCALE GENOMIC DNA]</scope>
    <source>
        <strain evidence="7 8">HDW11</strain>
    </source>
</reference>